<dbReference type="InterPro" id="IPR018393">
    <property type="entry name" value="NADHpl_OxRdtase_5_subgr"/>
</dbReference>
<sequence length="638" mass="72540">MCLSILYLSFMNWLIVSVLGNHIGKKGSIQIICLNMFLIWSIIIYLLWELIIEETIIVIKGQIGNTWNWFGTIHYSIWVDATTIIMLFVISTISFLVHLYSVEYMYQDPHIIRFMSYLSFFTFFMFILVTGGSLVQLFIGWEGVGICSYLLINFWWTRIEANKSAIKAMLVNRVGDFALIVGMGLILKNYGTLDIKEIEILNYSINLDEKKLIGFLLVLGAVGKSAQLGLHTWLPDAMEAPTPVSALIHAATMVTAGIYLIIRLSSLFESIESIRKLIIILGSLTTIFAGSIGLIQNDIKRIIAFSTCSQLGFMMTACGLSNYSIALFHLLTHAFFKALLFLSAGSIIHALQNEQDIRKFGNLIVFLPLSYINMLIGSLALSGTPFLAGFYSKDPILEVGLIYPTILGKFSYLLISIAAFLTTFYSFRLLSITFWTQPLARKKSVINIHESGIIILTVLFILSLGSIFIGYLFSDYFLFLNTTLNSSIYIHPYHYYTWDAEFLTWEWKILPQLLSIISIILSLIIFNNHNFILNNKIRIMIHSFLSSRWYIDSLQNKLIVEPIMSFGYHISFKLIDKGFLEVIGPTNIVNQLPYSASFSKIQSGYLFHYTLFTLIAFTLLVFQPIQTILFLLLTILII</sequence>
<dbReference type="GO" id="GO:0042773">
    <property type="term" value="P:ATP synthesis coupled electron transport"/>
    <property type="evidence" value="ECO:0007669"/>
    <property type="project" value="InterPro"/>
</dbReference>
<evidence type="ECO:0000256" key="15">
    <source>
        <dbReference type="ARBA" id="ARBA00049551"/>
    </source>
</evidence>
<name>M1JF61_MINVI</name>
<protein>
    <recommendedName>
        <fullName evidence="3 16">NADH-ubiquinone oxidoreductase chain 5</fullName>
        <ecNumber evidence="2 16">7.1.1.2</ecNumber>
    </recommendedName>
</protein>
<evidence type="ECO:0000256" key="8">
    <source>
        <dbReference type="ARBA" id="ARBA00022967"/>
    </source>
</evidence>
<evidence type="ECO:0000259" key="19">
    <source>
        <dbReference type="Pfam" id="PF06455"/>
    </source>
</evidence>
<keyword evidence="20" id="KW-0560">Oxidoreductase</keyword>
<dbReference type="PANTHER" id="PTHR42829:SF2">
    <property type="entry name" value="NADH-UBIQUINONE OXIDOREDUCTASE CHAIN 5"/>
    <property type="match status" value="1"/>
</dbReference>
<evidence type="ECO:0000259" key="18">
    <source>
        <dbReference type="Pfam" id="PF00662"/>
    </source>
</evidence>
<keyword evidence="13 16" id="KW-0496">Mitochondrion</keyword>
<dbReference type="InterPro" id="IPR001516">
    <property type="entry name" value="Proton_antipo_N"/>
</dbReference>
<keyword evidence="4 16" id="KW-0813">Transport</keyword>
<evidence type="ECO:0000256" key="5">
    <source>
        <dbReference type="ARBA" id="ARBA00022660"/>
    </source>
</evidence>
<dbReference type="Pfam" id="PF06455">
    <property type="entry name" value="NADH5_C"/>
    <property type="match status" value="1"/>
</dbReference>
<geneLocation type="mitochondrion" evidence="20"/>
<keyword evidence="10 16" id="KW-1133">Transmembrane helix</keyword>
<dbReference type="GO" id="GO:0015990">
    <property type="term" value="P:electron transport coupled proton transport"/>
    <property type="evidence" value="ECO:0007669"/>
    <property type="project" value="TreeGrafter"/>
</dbReference>
<feature type="domain" description="NADH-Ubiquinone oxidoreductase (complex I) chain 5 N-terminal" evidence="18">
    <location>
        <begin position="72"/>
        <end position="115"/>
    </location>
</feature>
<keyword evidence="9" id="KW-0249">Electron transport</keyword>
<feature type="transmembrane region" description="Helical" evidence="16">
    <location>
        <begin position="75"/>
        <end position="99"/>
    </location>
</feature>
<evidence type="ECO:0000256" key="4">
    <source>
        <dbReference type="ARBA" id="ARBA00022448"/>
    </source>
</evidence>
<dbReference type="EC" id="7.1.1.2" evidence="2 16"/>
<accession>M1JF61</accession>
<dbReference type="NCBIfam" id="TIGR01974">
    <property type="entry name" value="NDH_I_L"/>
    <property type="match status" value="1"/>
</dbReference>
<dbReference type="GO" id="GO:0003954">
    <property type="term" value="F:NADH dehydrogenase activity"/>
    <property type="evidence" value="ECO:0007669"/>
    <property type="project" value="TreeGrafter"/>
</dbReference>
<feature type="transmembrane region" description="Helical" evidence="16">
    <location>
        <begin position="363"/>
        <end position="390"/>
    </location>
</feature>
<dbReference type="Pfam" id="PF00662">
    <property type="entry name" value="Proton_antipo_N"/>
    <property type="match status" value="1"/>
</dbReference>
<organism evidence="20">
    <name type="scientific">Ministeria vibrans</name>
    <name type="common">Bacterivorous amoeba</name>
    <dbReference type="NCBI Taxonomy" id="134558"/>
    <lineage>
        <taxon>Eukaryota</taxon>
        <taxon>Filasterea</taxon>
        <taxon>Ministeria</taxon>
    </lineage>
</organism>
<dbReference type="EMBL" id="KC573040">
    <property type="protein sequence ID" value="AGE93703.1"/>
    <property type="molecule type" value="Genomic_DNA"/>
</dbReference>
<comment type="similarity">
    <text evidence="16">Belongs to the complex I subunit 5 family.</text>
</comment>
<feature type="transmembrane region" description="Helical" evidence="16">
    <location>
        <begin position="609"/>
        <end position="637"/>
    </location>
</feature>
<feature type="transmembrane region" description="Helical" evidence="16">
    <location>
        <begin position="277"/>
        <end position="295"/>
    </location>
</feature>
<dbReference type="PANTHER" id="PTHR42829">
    <property type="entry name" value="NADH-UBIQUINONE OXIDOREDUCTASE CHAIN 5"/>
    <property type="match status" value="1"/>
</dbReference>
<dbReference type="Pfam" id="PF00361">
    <property type="entry name" value="Proton_antipo_M"/>
    <property type="match status" value="1"/>
</dbReference>
<dbReference type="GO" id="GO:0008137">
    <property type="term" value="F:NADH dehydrogenase (ubiquinone) activity"/>
    <property type="evidence" value="ECO:0007669"/>
    <property type="project" value="UniProtKB-EC"/>
</dbReference>
<evidence type="ECO:0000313" key="20">
    <source>
        <dbReference type="EMBL" id="AGE93703.1"/>
    </source>
</evidence>
<gene>
    <name evidence="20" type="primary">nad5</name>
</gene>
<evidence type="ECO:0000256" key="12">
    <source>
        <dbReference type="ARBA" id="ARBA00023075"/>
    </source>
</evidence>
<keyword evidence="7" id="KW-0999">Mitochondrion inner membrane</keyword>
<dbReference type="AlphaFoldDB" id="M1JF61"/>
<dbReference type="PRINTS" id="PR01435">
    <property type="entry name" value="NPOXDRDTASE5"/>
</dbReference>
<keyword evidence="6 16" id="KW-0812">Transmembrane</keyword>
<dbReference type="Gene3D" id="1.20.5.2700">
    <property type="match status" value="1"/>
</dbReference>
<evidence type="ECO:0000256" key="10">
    <source>
        <dbReference type="ARBA" id="ARBA00022989"/>
    </source>
</evidence>
<evidence type="ECO:0000256" key="2">
    <source>
        <dbReference type="ARBA" id="ARBA00012944"/>
    </source>
</evidence>
<feature type="transmembrane region" description="Helical" evidence="16">
    <location>
        <begin position="135"/>
        <end position="156"/>
    </location>
</feature>
<evidence type="ECO:0000256" key="16">
    <source>
        <dbReference type="RuleBase" id="RU003404"/>
    </source>
</evidence>
<evidence type="ECO:0000256" key="6">
    <source>
        <dbReference type="ARBA" id="ARBA00022692"/>
    </source>
</evidence>
<dbReference type="NCBIfam" id="NF005141">
    <property type="entry name" value="PRK06590.1"/>
    <property type="match status" value="1"/>
</dbReference>
<dbReference type="InterPro" id="IPR003945">
    <property type="entry name" value="NU5C-like"/>
</dbReference>
<feature type="transmembrane region" description="Helical" evidence="16">
    <location>
        <begin position="212"/>
        <end position="234"/>
    </location>
</feature>
<dbReference type="PRINTS" id="PR01434">
    <property type="entry name" value="NADHDHGNASE5"/>
</dbReference>
<feature type="domain" description="NADH dehydrogenase subunit 5 C-terminal" evidence="19">
    <location>
        <begin position="425"/>
        <end position="621"/>
    </location>
</feature>
<evidence type="ECO:0000259" key="17">
    <source>
        <dbReference type="Pfam" id="PF00361"/>
    </source>
</evidence>
<dbReference type="GO" id="GO:0005743">
    <property type="term" value="C:mitochondrial inner membrane"/>
    <property type="evidence" value="ECO:0007669"/>
    <property type="project" value="UniProtKB-SubCell"/>
</dbReference>
<comment type="function">
    <text evidence="16">Core subunit of the mitochondrial membrane respiratory chain NADH dehydrogenase (Complex I) which catalyzes electron transfer from NADH through the respiratory chain, using ubiquinone as an electron acceptor. Essential for the catalytic activity and assembly of complex I.</text>
</comment>
<evidence type="ECO:0000256" key="3">
    <source>
        <dbReference type="ARBA" id="ARBA00021096"/>
    </source>
</evidence>
<evidence type="ECO:0000256" key="7">
    <source>
        <dbReference type="ARBA" id="ARBA00022792"/>
    </source>
</evidence>
<dbReference type="InterPro" id="IPR001750">
    <property type="entry name" value="ND/Mrp_TM"/>
</dbReference>
<evidence type="ECO:0000256" key="9">
    <source>
        <dbReference type="ARBA" id="ARBA00022982"/>
    </source>
</evidence>
<feature type="transmembrane region" description="Helical" evidence="16">
    <location>
        <begin position="31"/>
        <end position="48"/>
    </location>
</feature>
<proteinExistence type="inferred from homology"/>
<feature type="transmembrane region" description="Helical" evidence="16">
    <location>
        <begin position="451"/>
        <end position="473"/>
    </location>
</feature>
<comment type="catalytic activity">
    <reaction evidence="15 16">
        <text>a ubiquinone + NADH + 5 H(+)(in) = a ubiquinol + NAD(+) + 4 H(+)(out)</text>
        <dbReference type="Rhea" id="RHEA:29091"/>
        <dbReference type="Rhea" id="RHEA-COMP:9565"/>
        <dbReference type="Rhea" id="RHEA-COMP:9566"/>
        <dbReference type="ChEBI" id="CHEBI:15378"/>
        <dbReference type="ChEBI" id="CHEBI:16389"/>
        <dbReference type="ChEBI" id="CHEBI:17976"/>
        <dbReference type="ChEBI" id="CHEBI:57540"/>
        <dbReference type="ChEBI" id="CHEBI:57945"/>
        <dbReference type="EC" id="7.1.1.2"/>
    </reaction>
</comment>
<feature type="transmembrane region" description="Helical" evidence="16">
    <location>
        <begin position="509"/>
        <end position="526"/>
    </location>
</feature>
<evidence type="ECO:0000256" key="14">
    <source>
        <dbReference type="ARBA" id="ARBA00023136"/>
    </source>
</evidence>
<feature type="transmembrane region" description="Helical" evidence="16">
    <location>
        <begin position="246"/>
        <end position="265"/>
    </location>
</feature>
<evidence type="ECO:0000256" key="13">
    <source>
        <dbReference type="ARBA" id="ARBA00023128"/>
    </source>
</evidence>
<evidence type="ECO:0000256" key="1">
    <source>
        <dbReference type="ARBA" id="ARBA00004448"/>
    </source>
</evidence>
<feature type="transmembrane region" description="Helical" evidence="16">
    <location>
        <begin position="111"/>
        <end position="129"/>
    </location>
</feature>
<feature type="transmembrane region" description="Helical" evidence="16">
    <location>
        <begin position="331"/>
        <end position="351"/>
    </location>
</feature>
<dbReference type="InterPro" id="IPR010934">
    <property type="entry name" value="NADH_DH_su5_C"/>
</dbReference>
<keyword evidence="12 16" id="KW-0830">Ubiquinone</keyword>
<feature type="transmembrane region" description="Helical" evidence="16">
    <location>
        <begin position="6"/>
        <end position="24"/>
    </location>
</feature>
<reference evidence="20" key="1">
    <citation type="submission" date="2012-12" db="EMBL/GenBank/DDBJ databases">
        <authorList>
            <person name="Lang B.F."/>
        </authorList>
    </citation>
    <scope>NUCLEOTIDE SEQUENCE</scope>
    <source>
        <strain evidence="20">ATCC 50519</strain>
    </source>
</reference>
<comment type="subcellular location">
    <subcellularLocation>
        <location evidence="1">Mitochondrion inner membrane</location>
        <topology evidence="1">Multi-pass membrane protein</topology>
    </subcellularLocation>
</comment>
<keyword evidence="8" id="KW-1278">Translocase</keyword>
<evidence type="ECO:0000256" key="11">
    <source>
        <dbReference type="ARBA" id="ARBA00023027"/>
    </source>
</evidence>
<keyword evidence="5" id="KW-0679">Respiratory chain</keyword>
<keyword evidence="14 16" id="KW-0472">Membrane</keyword>
<feature type="transmembrane region" description="Helical" evidence="16">
    <location>
        <begin position="410"/>
        <end position="430"/>
    </location>
</feature>
<feature type="domain" description="NADH:quinone oxidoreductase/Mrp antiporter transmembrane" evidence="17">
    <location>
        <begin position="133"/>
        <end position="406"/>
    </location>
</feature>
<keyword evidence="11 16" id="KW-0520">NAD</keyword>